<gene>
    <name evidence="1" type="ORF">Sjap_001335</name>
</gene>
<keyword evidence="2" id="KW-1185">Reference proteome</keyword>
<sequence length="50" mass="5701">MPRMIVCPPTRHNALFLAFPKLSTSSSKMTSQYLIRDSPMVVELNPKIRP</sequence>
<protein>
    <submittedName>
        <fullName evidence="1">Uncharacterized protein</fullName>
    </submittedName>
</protein>
<proteinExistence type="predicted"/>
<evidence type="ECO:0000313" key="1">
    <source>
        <dbReference type="EMBL" id="KAK9153855.1"/>
    </source>
</evidence>
<accession>A0AAP0KMA7</accession>
<reference evidence="1 2" key="1">
    <citation type="submission" date="2024-01" db="EMBL/GenBank/DDBJ databases">
        <title>Genome assemblies of Stephania.</title>
        <authorList>
            <person name="Yang L."/>
        </authorList>
    </citation>
    <scope>NUCLEOTIDE SEQUENCE [LARGE SCALE GENOMIC DNA]</scope>
    <source>
        <strain evidence="1">QJT</strain>
        <tissue evidence="1">Leaf</tissue>
    </source>
</reference>
<dbReference type="AlphaFoldDB" id="A0AAP0KMA7"/>
<comment type="caution">
    <text evidence="1">The sequence shown here is derived from an EMBL/GenBank/DDBJ whole genome shotgun (WGS) entry which is preliminary data.</text>
</comment>
<dbReference type="EMBL" id="JBBNAE010000001">
    <property type="protein sequence ID" value="KAK9153855.1"/>
    <property type="molecule type" value="Genomic_DNA"/>
</dbReference>
<name>A0AAP0KMA7_9MAGN</name>
<evidence type="ECO:0000313" key="2">
    <source>
        <dbReference type="Proteomes" id="UP001417504"/>
    </source>
</evidence>
<organism evidence="1 2">
    <name type="scientific">Stephania japonica</name>
    <dbReference type="NCBI Taxonomy" id="461633"/>
    <lineage>
        <taxon>Eukaryota</taxon>
        <taxon>Viridiplantae</taxon>
        <taxon>Streptophyta</taxon>
        <taxon>Embryophyta</taxon>
        <taxon>Tracheophyta</taxon>
        <taxon>Spermatophyta</taxon>
        <taxon>Magnoliopsida</taxon>
        <taxon>Ranunculales</taxon>
        <taxon>Menispermaceae</taxon>
        <taxon>Menispermoideae</taxon>
        <taxon>Cissampelideae</taxon>
        <taxon>Stephania</taxon>
    </lineage>
</organism>
<dbReference type="Proteomes" id="UP001417504">
    <property type="component" value="Unassembled WGS sequence"/>
</dbReference>